<name>A0ABQ7ZG23_BRANA</name>
<organism evidence="1 2">
    <name type="scientific">Brassica napus</name>
    <name type="common">Rape</name>
    <dbReference type="NCBI Taxonomy" id="3708"/>
    <lineage>
        <taxon>Eukaryota</taxon>
        <taxon>Viridiplantae</taxon>
        <taxon>Streptophyta</taxon>
        <taxon>Embryophyta</taxon>
        <taxon>Tracheophyta</taxon>
        <taxon>Spermatophyta</taxon>
        <taxon>Magnoliopsida</taxon>
        <taxon>eudicotyledons</taxon>
        <taxon>Gunneridae</taxon>
        <taxon>Pentapetalae</taxon>
        <taxon>rosids</taxon>
        <taxon>malvids</taxon>
        <taxon>Brassicales</taxon>
        <taxon>Brassicaceae</taxon>
        <taxon>Brassiceae</taxon>
        <taxon>Brassica</taxon>
    </lineage>
</organism>
<keyword evidence="2" id="KW-1185">Reference proteome</keyword>
<comment type="caution">
    <text evidence="1">The sequence shown here is derived from an EMBL/GenBank/DDBJ whole genome shotgun (WGS) entry which is preliminary data.</text>
</comment>
<evidence type="ECO:0000313" key="1">
    <source>
        <dbReference type="EMBL" id="KAH0879073.1"/>
    </source>
</evidence>
<dbReference type="EMBL" id="JAGKQM010000015">
    <property type="protein sequence ID" value="KAH0879073.1"/>
    <property type="molecule type" value="Genomic_DNA"/>
</dbReference>
<accession>A0ABQ7ZG23</accession>
<feature type="non-terminal residue" evidence="1">
    <location>
        <position position="1"/>
    </location>
</feature>
<proteinExistence type="predicted"/>
<gene>
    <name evidence="1" type="ORF">HID58_066467</name>
</gene>
<sequence length="94" mass="11416">VQSPTKHNIFKGRKYKSSNININKERVFIELYDQIIFMTNYHFKYLTPTGREFSGGKFNQKFNISVTYRFSQKNLDHLKRKLKKYKHFGRSYNI</sequence>
<reference evidence="1 2" key="1">
    <citation type="submission" date="2021-05" db="EMBL/GenBank/DDBJ databases">
        <title>Genome Assembly of Synthetic Allotetraploid Brassica napus Reveals Homoeologous Exchanges between Subgenomes.</title>
        <authorList>
            <person name="Davis J.T."/>
        </authorList>
    </citation>
    <scope>NUCLEOTIDE SEQUENCE [LARGE SCALE GENOMIC DNA]</scope>
    <source>
        <strain evidence="2">cv. Da-Ae</strain>
        <tissue evidence="1">Seedling</tissue>
    </source>
</reference>
<dbReference type="Proteomes" id="UP000824890">
    <property type="component" value="Unassembled WGS sequence"/>
</dbReference>
<protein>
    <submittedName>
        <fullName evidence="1">Uncharacterized protein</fullName>
    </submittedName>
</protein>
<evidence type="ECO:0000313" key="2">
    <source>
        <dbReference type="Proteomes" id="UP000824890"/>
    </source>
</evidence>